<gene>
    <name evidence="4" type="ORF">POCTA_138.1.T0210394</name>
</gene>
<feature type="coiled-coil region" evidence="1">
    <location>
        <begin position="240"/>
        <end position="304"/>
    </location>
</feature>
<evidence type="ECO:0000256" key="2">
    <source>
        <dbReference type="SAM" id="MobiDB-lite"/>
    </source>
</evidence>
<feature type="region of interest" description="Disordered" evidence="2">
    <location>
        <begin position="395"/>
        <end position="416"/>
    </location>
</feature>
<dbReference type="AlphaFoldDB" id="A0A8S1TCE9"/>
<keyword evidence="1" id="KW-0175">Coiled coil</keyword>
<comment type="caution">
    <text evidence="4">The sequence shown here is derived from an EMBL/GenBank/DDBJ whole genome shotgun (WGS) entry which is preliminary data.</text>
</comment>
<dbReference type="EMBL" id="CAJJDP010000021">
    <property type="protein sequence ID" value="CAD8148976.1"/>
    <property type="molecule type" value="Genomic_DNA"/>
</dbReference>
<protein>
    <recommendedName>
        <fullName evidence="3">EF-hand domain-containing protein</fullName>
    </recommendedName>
</protein>
<dbReference type="PROSITE" id="PS50222">
    <property type="entry name" value="EF_HAND_2"/>
    <property type="match status" value="1"/>
</dbReference>
<sequence>MESKSITVSAKLQQSNYSAISNLPKHVISQIKREGDLYIQAADKCEKIWNEMRKNDFITDAQLNFITVQRVFDACRTEIVQLLKLQNDQDFFELFDQDNDGILNEDEQILVFSVIKEKMHQVATALLKIQEYILFKQLMKELRILEANIAHYQNQLRQRISLKERKVYKEIGQEKLDDFYDQYYQEFQQLIKYKIDRRAQLKQTQENELGLLEDRLSKDTELMKVKPKKKLKDLQTQEKLVSLEERVEEALDFRKELKDLEKNEQDRVYKVQKYRIEKQHSDLLFKQQKEREQLEGKLQETEYKLIIQMKKAYDVLLKQINLHNNEITRIQSLSTNLALKKGLYEGEAKRQKVQAQLQNAIIAQTKAISNQDKKTNELEEFQESETIRKLETRKSMQISGSPGQPIVTEESDKTPMGQTFKFGKNKNFYSIRKIIKESKNITQFYIQKKYGADLPVNFVKSAHNLQGDQHEKIERFLSVKKKSHHDMLPPITQLYDDDMQERPIKGITKTDEEIQKEKALKRAFINEKLFRND</sequence>
<proteinExistence type="predicted"/>
<dbReference type="InterPro" id="IPR002048">
    <property type="entry name" value="EF_hand_dom"/>
</dbReference>
<reference evidence="4" key="1">
    <citation type="submission" date="2021-01" db="EMBL/GenBank/DDBJ databases">
        <authorList>
            <consortium name="Genoscope - CEA"/>
            <person name="William W."/>
        </authorList>
    </citation>
    <scope>NUCLEOTIDE SEQUENCE</scope>
</reference>
<name>A0A8S1TCE9_PAROT</name>
<dbReference type="GO" id="GO:0005509">
    <property type="term" value="F:calcium ion binding"/>
    <property type="evidence" value="ECO:0007669"/>
    <property type="project" value="InterPro"/>
</dbReference>
<feature type="domain" description="EF-hand" evidence="3">
    <location>
        <begin position="83"/>
        <end position="118"/>
    </location>
</feature>
<keyword evidence="5" id="KW-1185">Reference proteome</keyword>
<dbReference type="Proteomes" id="UP000683925">
    <property type="component" value="Unassembled WGS sequence"/>
</dbReference>
<evidence type="ECO:0000313" key="5">
    <source>
        <dbReference type="Proteomes" id="UP000683925"/>
    </source>
</evidence>
<evidence type="ECO:0000256" key="1">
    <source>
        <dbReference type="SAM" id="Coils"/>
    </source>
</evidence>
<organism evidence="4 5">
    <name type="scientific">Paramecium octaurelia</name>
    <dbReference type="NCBI Taxonomy" id="43137"/>
    <lineage>
        <taxon>Eukaryota</taxon>
        <taxon>Sar</taxon>
        <taxon>Alveolata</taxon>
        <taxon>Ciliophora</taxon>
        <taxon>Intramacronucleata</taxon>
        <taxon>Oligohymenophorea</taxon>
        <taxon>Peniculida</taxon>
        <taxon>Parameciidae</taxon>
        <taxon>Paramecium</taxon>
    </lineage>
</organism>
<dbReference type="InterPro" id="IPR001611">
    <property type="entry name" value="Leu-rich_rpt"/>
</dbReference>
<dbReference type="PROSITE" id="PS51450">
    <property type="entry name" value="LRR"/>
    <property type="match status" value="1"/>
</dbReference>
<dbReference type="OrthoDB" id="311214at2759"/>
<dbReference type="OMA" id="IWNEMRK"/>
<accession>A0A8S1TCE9</accession>
<evidence type="ECO:0000259" key="3">
    <source>
        <dbReference type="PROSITE" id="PS50222"/>
    </source>
</evidence>
<evidence type="ECO:0000313" key="4">
    <source>
        <dbReference type="EMBL" id="CAD8148976.1"/>
    </source>
</evidence>